<dbReference type="EMBL" id="JAAOZD010000003">
    <property type="protein sequence ID" value="NIJ01640.1"/>
    <property type="molecule type" value="Genomic_DNA"/>
</dbReference>
<dbReference type="PROSITE" id="PS50883">
    <property type="entry name" value="EAL"/>
    <property type="match status" value="1"/>
</dbReference>
<dbReference type="RefSeq" id="WP_167265558.1">
    <property type="nucleotide sequence ID" value="NZ_BAAAVO010000013.1"/>
</dbReference>
<dbReference type="SUPFAM" id="SSF141868">
    <property type="entry name" value="EAL domain-like"/>
    <property type="match status" value="1"/>
</dbReference>
<evidence type="ECO:0000313" key="4">
    <source>
        <dbReference type="Proteomes" id="UP000802392"/>
    </source>
</evidence>
<dbReference type="PANTHER" id="PTHR33121:SF76">
    <property type="entry name" value="SIGNALING PROTEIN"/>
    <property type="match status" value="1"/>
</dbReference>
<organism evidence="3 4">
    <name type="scientific">Paenarthrobacter ilicis</name>
    <dbReference type="NCBI Taxonomy" id="43665"/>
    <lineage>
        <taxon>Bacteria</taxon>
        <taxon>Bacillati</taxon>
        <taxon>Actinomycetota</taxon>
        <taxon>Actinomycetes</taxon>
        <taxon>Micrococcales</taxon>
        <taxon>Micrococcaceae</taxon>
        <taxon>Paenarthrobacter</taxon>
    </lineage>
</organism>
<comment type="caution">
    <text evidence="3">The sequence shown here is derived from an EMBL/GenBank/DDBJ whole genome shotgun (WGS) entry which is preliminary data.</text>
</comment>
<proteinExistence type="predicted"/>
<sequence>MAQEEGSLSPDGGDIQPRPQGAGAARDAHSATMREHVMEIIDEILEDPDPATKDARTRLKSLVESHPGNPSGALLKHLLQTRNSPDVGNAVPLRLVPASVQMASNKTAHTVSVPVSHEVREGIESVLADKLLLTAFQPVHGLPAGEVVGVEALTRFVGVDGASADVWFNEAAAAGLGTELEVAALHCALTAAHDVPREMSVALNLTPATSVDPRVRELLAAAALAPDRIIVELTGSLEEVSGHSGAAGLGPLRALGLRLAVSASGAAMVSLDRLEQLRPDIVKLDRHLIHGIGSNTGQKFRAQAIVELAREIGADIIAEGIETEDELREVAALNVTAVQGYLLGRPSVHPLDWSAWSLRAQPETQHAG</sequence>
<reference evidence="3 4" key="1">
    <citation type="submission" date="2020-03" db="EMBL/GenBank/DDBJ databases">
        <title>Genomic Encyclopedia of Type Strains, Phase III (KMG-III): the genomes of soil and plant-associated and newly described type strains.</title>
        <authorList>
            <person name="Whitman W."/>
        </authorList>
    </citation>
    <scope>NUCLEOTIDE SEQUENCE [LARGE SCALE GENOMIC DNA]</scope>
    <source>
        <strain evidence="3 4">CECT 4207</strain>
    </source>
</reference>
<evidence type="ECO:0000259" key="2">
    <source>
        <dbReference type="PROSITE" id="PS50883"/>
    </source>
</evidence>
<accession>A0ABX0TIE4</accession>
<protein>
    <submittedName>
        <fullName evidence="3">EAL domain-containing protein (Putative c-di-GMP-specific phosphodiesterase class I)</fullName>
    </submittedName>
</protein>
<gene>
    <name evidence="3" type="ORF">FHR86_001961</name>
</gene>
<evidence type="ECO:0000256" key="1">
    <source>
        <dbReference type="SAM" id="MobiDB-lite"/>
    </source>
</evidence>
<keyword evidence="4" id="KW-1185">Reference proteome</keyword>
<dbReference type="Proteomes" id="UP000802392">
    <property type="component" value="Unassembled WGS sequence"/>
</dbReference>
<dbReference type="InterPro" id="IPR001633">
    <property type="entry name" value="EAL_dom"/>
</dbReference>
<feature type="domain" description="EAL" evidence="2">
    <location>
        <begin position="112"/>
        <end position="360"/>
    </location>
</feature>
<dbReference type="InterPro" id="IPR050706">
    <property type="entry name" value="Cyclic-di-GMP_PDE-like"/>
</dbReference>
<dbReference type="PANTHER" id="PTHR33121">
    <property type="entry name" value="CYCLIC DI-GMP PHOSPHODIESTERASE PDEF"/>
    <property type="match status" value="1"/>
</dbReference>
<dbReference type="SMART" id="SM00052">
    <property type="entry name" value="EAL"/>
    <property type="match status" value="1"/>
</dbReference>
<dbReference type="CDD" id="cd01948">
    <property type="entry name" value="EAL"/>
    <property type="match status" value="1"/>
</dbReference>
<dbReference type="Gene3D" id="3.20.20.450">
    <property type="entry name" value="EAL domain"/>
    <property type="match status" value="1"/>
</dbReference>
<dbReference type="InterPro" id="IPR035919">
    <property type="entry name" value="EAL_sf"/>
</dbReference>
<evidence type="ECO:0000313" key="3">
    <source>
        <dbReference type="EMBL" id="NIJ01640.1"/>
    </source>
</evidence>
<feature type="region of interest" description="Disordered" evidence="1">
    <location>
        <begin position="1"/>
        <end position="30"/>
    </location>
</feature>
<dbReference type="Pfam" id="PF00563">
    <property type="entry name" value="EAL"/>
    <property type="match status" value="1"/>
</dbReference>
<name>A0ABX0TIE4_9MICC</name>